<feature type="compositionally biased region" description="Pro residues" evidence="4">
    <location>
        <begin position="165"/>
        <end position="176"/>
    </location>
</feature>
<feature type="region of interest" description="Disordered" evidence="4">
    <location>
        <begin position="159"/>
        <end position="185"/>
    </location>
</feature>
<evidence type="ECO:0000256" key="2">
    <source>
        <dbReference type="ARBA" id="ARBA00023043"/>
    </source>
</evidence>
<dbReference type="Gene3D" id="1.25.40.20">
    <property type="entry name" value="Ankyrin repeat-containing domain"/>
    <property type="match status" value="1"/>
</dbReference>
<evidence type="ECO:0000256" key="1">
    <source>
        <dbReference type="ARBA" id="ARBA00022737"/>
    </source>
</evidence>
<dbReference type="InterPro" id="IPR028049">
    <property type="entry name" value="Imm-NTF2"/>
</dbReference>
<dbReference type="InterPro" id="IPR050889">
    <property type="entry name" value="Dendritic_Spine_Reg/Scaffold"/>
</dbReference>
<dbReference type="RefSeq" id="WP_103323887.1">
    <property type="nucleotide sequence ID" value="NZ_CP133164.1"/>
</dbReference>
<feature type="repeat" description="ANK" evidence="3">
    <location>
        <begin position="102"/>
        <end position="134"/>
    </location>
</feature>
<accession>A0ABY9NPH4</accession>
<dbReference type="PROSITE" id="PS50088">
    <property type="entry name" value="ANK_REPEAT"/>
    <property type="match status" value="3"/>
</dbReference>
<dbReference type="EMBL" id="CP133164">
    <property type="protein sequence ID" value="WMN20235.1"/>
    <property type="molecule type" value="Genomic_DNA"/>
</dbReference>
<dbReference type="PANTHER" id="PTHR24166:SF48">
    <property type="entry name" value="PROTEIN VAPYRIN"/>
    <property type="match status" value="1"/>
</dbReference>
<organism evidence="6 7">
    <name type="scientific">Pseudomonas piscis</name>
    <dbReference type="NCBI Taxonomy" id="2614538"/>
    <lineage>
        <taxon>Bacteria</taxon>
        <taxon>Pseudomonadati</taxon>
        <taxon>Pseudomonadota</taxon>
        <taxon>Gammaproteobacteria</taxon>
        <taxon>Pseudomonadales</taxon>
        <taxon>Pseudomonadaceae</taxon>
        <taxon>Pseudomonas</taxon>
    </lineage>
</organism>
<evidence type="ECO:0000256" key="4">
    <source>
        <dbReference type="SAM" id="MobiDB-lite"/>
    </source>
</evidence>
<dbReference type="PANTHER" id="PTHR24166">
    <property type="entry name" value="ROLLING PEBBLES, ISOFORM B"/>
    <property type="match status" value="1"/>
</dbReference>
<dbReference type="PROSITE" id="PS50297">
    <property type="entry name" value="ANK_REP_REGION"/>
    <property type="match status" value="2"/>
</dbReference>
<dbReference type="SUPFAM" id="SSF48403">
    <property type="entry name" value="Ankyrin repeat"/>
    <property type="match status" value="1"/>
</dbReference>
<protein>
    <submittedName>
        <fullName evidence="6">Ankyrin repeat domain-containing protein</fullName>
    </submittedName>
</protein>
<keyword evidence="1" id="KW-0677">Repeat</keyword>
<sequence length="311" mass="34049">MSHLLEKAAARGDLAALTRLLDAGADIEWKHKGTGRTALLAATIAGRLPAVALLLQRGANPQQPCKALGYSSLSWAAGNGACAIAKLLIEHGAALDQVSPDLRRSALMNAAQGGHAEMVSLLLQAGADAQLLDFQQRNAWSLAEDKGHGRIMQLLAQAGAGEQPPAQPSPYLPWPDLPADAHSSSDPITQVRAYTLAVEAWERRGKAQARDGLDQDFWAEPRQLLERFCTLRDRAYTRASYGSPTTYSKDNELLACQLLKPSQAEVLIRDPASRRLRYEYRFLVKLAAGQWRIDNVKRRLAGTEKWENTIL</sequence>
<reference evidence="6 7" key="1">
    <citation type="journal article" date="2023" name="Access Microbiol">
        <title>The genome of a steinernematid-associated Pseudomonas piscis bacterium encodes the biosynthesis of insect toxins.</title>
        <authorList>
            <person name="Awori R.M."/>
            <person name="Hendre P."/>
            <person name="Amugune N.O."/>
        </authorList>
    </citation>
    <scope>NUCLEOTIDE SEQUENCE [LARGE SCALE GENOMIC DNA]</scope>
    <source>
        <strain evidence="6 7">75</strain>
    </source>
</reference>
<dbReference type="InterPro" id="IPR002110">
    <property type="entry name" value="Ankyrin_rpt"/>
</dbReference>
<dbReference type="Pfam" id="PF12796">
    <property type="entry name" value="Ank_2"/>
    <property type="match status" value="1"/>
</dbReference>
<keyword evidence="2 3" id="KW-0040">ANK repeat</keyword>
<gene>
    <name evidence="6" type="ORF">QL104_12855</name>
</gene>
<dbReference type="Pfam" id="PF15655">
    <property type="entry name" value="Imm-NTF2"/>
    <property type="match status" value="1"/>
</dbReference>
<name>A0ABY9NPH4_9PSED</name>
<keyword evidence="7" id="KW-1185">Reference proteome</keyword>
<dbReference type="InterPro" id="IPR036770">
    <property type="entry name" value="Ankyrin_rpt-contain_sf"/>
</dbReference>
<evidence type="ECO:0000313" key="7">
    <source>
        <dbReference type="Proteomes" id="UP001237292"/>
    </source>
</evidence>
<evidence type="ECO:0000256" key="3">
    <source>
        <dbReference type="PROSITE-ProRule" id="PRU00023"/>
    </source>
</evidence>
<dbReference type="Proteomes" id="UP001237292">
    <property type="component" value="Chromosome"/>
</dbReference>
<proteinExistence type="predicted"/>
<evidence type="ECO:0000313" key="6">
    <source>
        <dbReference type="EMBL" id="WMN20235.1"/>
    </source>
</evidence>
<evidence type="ECO:0000259" key="5">
    <source>
        <dbReference type="Pfam" id="PF15655"/>
    </source>
</evidence>
<feature type="repeat" description="ANK" evidence="3">
    <location>
        <begin position="34"/>
        <end position="66"/>
    </location>
</feature>
<feature type="repeat" description="ANK" evidence="3">
    <location>
        <begin position="68"/>
        <end position="100"/>
    </location>
</feature>
<dbReference type="SMART" id="SM00248">
    <property type="entry name" value="ANK"/>
    <property type="match status" value="3"/>
</dbReference>
<dbReference type="Pfam" id="PF00023">
    <property type="entry name" value="Ank"/>
    <property type="match status" value="1"/>
</dbReference>
<feature type="domain" description="NTF2 fold immunity protein" evidence="5">
    <location>
        <begin position="194"/>
        <end position="307"/>
    </location>
</feature>